<reference evidence="1 2" key="1">
    <citation type="journal article" date="2019" name="Nat. Plants">
        <title>Genome sequencing of Musa balbisiana reveals subgenome evolution and function divergence in polyploid bananas.</title>
        <authorList>
            <person name="Yao X."/>
        </authorList>
    </citation>
    <scope>NUCLEOTIDE SEQUENCE [LARGE SCALE GENOMIC DNA]</scope>
    <source>
        <strain evidence="2">cv. DH-PKW</strain>
        <tissue evidence="1">Leaves</tissue>
    </source>
</reference>
<dbReference type="Proteomes" id="UP000317650">
    <property type="component" value="Chromosome 1"/>
</dbReference>
<accession>A0A4S8JRJ9</accession>
<protein>
    <submittedName>
        <fullName evidence="1">Uncharacterized protein</fullName>
    </submittedName>
</protein>
<evidence type="ECO:0000313" key="2">
    <source>
        <dbReference type="Proteomes" id="UP000317650"/>
    </source>
</evidence>
<sequence>MSKKPQSPNFFFSSSPLFCFSSSFFLSLFFHTTAFSGSLRTKAERLKRWQCCHLPTVGLLPTVDSSSVLPTAASAATGSPCINTPWCSSACGHCPTRVAPPPSAAQPVVGRVAAMATTAAGEREKAA</sequence>
<proteinExistence type="predicted"/>
<keyword evidence="2" id="KW-1185">Reference proteome</keyword>
<evidence type="ECO:0000313" key="1">
    <source>
        <dbReference type="EMBL" id="THU64701.1"/>
    </source>
</evidence>
<name>A0A4S8JRJ9_MUSBA</name>
<dbReference type="AlphaFoldDB" id="A0A4S8JRJ9"/>
<comment type="caution">
    <text evidence="1">The sequence shown here is derived from an EMBL/GenBank/DDBJ whole genome shotgun (WGS) entry which is preliminary data.</text>
</comment>
<dbReference type="EMBL" id="PYDT01000004">
    <property type="protein sequence ID" value="THU64701.1"/>
    <property type="molecule type" value="Genomic_DNA"/>
</dbReference>
<organism evidence="1 2">
    <name type="scientific">Musa balbisiana</name>
    <name type="common">Banana</name>
    <dbReference type="NCBI Taxonomy" id="52838"/>
    <lineage>
        <taxon>Eukaryota</taxon>
        <taxon>Viridiplantae</taxon>
        <taxon>Streptophyta</taxon>
        <taxon>Embryophyta</taxon>
        <taxon>Tracheophyta</taxon>
        <taxon>Spermatophyta</taxon>
        <taxon>Magnoliopsida</taxon>
        <taxon>Liliopsida</taxon>
        <taxon>Zingiberales</taxon>
        <taxon>Musaceae</taxon>
        <taxon>Musa</taxon>
    </lineage>
</organism>
<gene>
    <name evidence="1" type="ORF">C4D60_Mb01t29220</name>
</gene>